<dbReference type="VEuPathDB" id="FungiDB:ASPVEDRAFT_107469"/>
<feature type="non-terminal residue" evidence="2">
    <location>
        <position position="198"/>
    </location>
</feature>
<gene>
    <name evidence="2" type="ORF">ASPVEDRAFT_107469</name>
</gene>
<organism evidence="2 3">
    <name type="scientific">Aspergillus versicolor CBS 583.65</name>
    <dbReference type="NCBI Taxonomy" id="1036611"/>
    <lineage>
        <taxon>Eukaryota</taxon>
        <taxon>Fungi</taxon>
        <taxon>Dikarya</taxon>
        <taxon>Ascomycota</taxon>
        <taxon>Pezizomycotina</taxon>
        <taxon>Eurotiomycetes</taxon>
        <taxon>Eurotiomycetidae</taxon>
        <taxon>Eurotiales</taxon>
        <taxon>Aspergillaceae</taxon>
        <taxon>Aspergillus</taxon>
        <taxon>Aspergillus subgen. Nidulantes</taxon>
    </lineage>
</organism>
<keyword evidence="1" id="KW-0472">Membrane</keyword>
<keyword evidence="1" id="KW-1133">Transmembrane helix</keyword>
<evidence type="ECO:0008006" key="4">
    <source>
        <dbReference type="Google" id="ProtNLM"/>
    </source>
</evidence>
<feature type="non-terminal residue" evidence="2">
    <location>
        <position position="1"/>
    </location>
</feature>
<proteinExistence type="predicted"/>
<dbReference type="AlphaFoldDB" id="A0A1L9PHF9"/>
<dbReference type="Proteomes" id="UP000184073">
    <property type="component" value="Unassembled WGS sequence"/>
</dbReference>
<dbReference type="EMBL" id="KV878127">
    <property type="protein sequence ID" value="OJJ00941.1"/>
    <property type="molecule type" value="Genomic_DNA"/>
</dbReference>
<dbReference type="RefSeq" id="XP_040666703.1">
    <property type="nucleotide sequence ID" value="XM_040805599.1"/>
</dbReference>
<evidence type="ECO:0000313" key="3">
    <source>
        <dbReference type="Proteomes" id="UP000184073"/>
    </source>
</evidence>
<keyword evidence="3" id="KW-1185">Reference proteome</keyword>
<dbReference type="OrthoDB" id="5215637at2759"/>
<dbReference type="STRING" id="1036611.A0A1L9PHF9"/>
<sequence>VDSERKCYFPSGVLAVADVPCSGEQYTSCCDHRAICLSNGLCMSTTIQPYTLSRGSCTNQKWDQGCPQYCADCNPDGGCGLFTFSYKSKVAQYCCGSADVSNTTTKCYDGSNAFRVPDAEAVPGYALLGNITSFNASTDSPDSPNNTSCPIEQTNTSSCHETAVGAGIGVPLGVIALASVAWALWERRKGKQASNSAL</sequence>
<name>A0A1L9PHF9_ASPVE</name>
<keyword evidence="1" id="KW-0812">Transmembrane</keyword>
<dbReference type="GeneID" id="63721110"/>
<protein>
    <recommendedName>
        <fullName evidence="4">Mid2 domain-containing protein</fullName>
    </recommendedName>
</protein>
<accession>A0A1L9PHF9</accession>
<evidence type="ECO:0000313" key="2">
    <source>
        <dbReference type="EMBL" id="OJJ00941.1"/>
    </source>
</evidence>
<reference evidence="3" key="1">
    <citation type="journal article" date="2017" name="Genome Biol.">
        <title>Comparative genomics reveals high biological diversity and specific adaptations in the industrially and medically important fungal genus Aspergillus.</title>
        <authorList>
            <person name="de Vries R.P."/>
            <person name="Riley R."/>
            <person name="Wiebenga A."/>
            <person name="Aguilar-Osorio G."/>
            <person name="Amillis S."/>
            <person name="Uchima C.A."/>
            <person name="Anderluh G."/>
            <person name="Asadollahi M."/>
            <person name="Askin M."/>
            <person name="Barry K."/>
            <person name="Battaglia E."/>
            <person name="Bayram O."/>
            <person name="Benocci T."/>
            <person name="Braus-Stromeyer S.A."/>
            <person name="Caldana C."/>
            <person name="Canovas D."/>
            <person name="Cerqueira G.C."/>
            <person name="Chen F."/>
            <person name="Chen W."/>
            <person name="Choi C."/>
            <person name="Clum A."/>
            <person name="Dos Santos R.A."/>
            <person name="Damasio A.R."/>
            <person name="Diallinas G."/>
            <person name="Emri T."/>
            <person name="Fekete E."/>
            <person name="Flipphi M."/>
            <person name="Freyberg S."/>
            <person name="Gallo A."/>
            <person name="Gournas C."/>
            <person name="Habgood R."/>
            <person name="Hainaut M."/>
            <person name="Harispe M.L."/>
            <person name="Henrissat B."/>
            <person name="Hilden K.S."/>
            <person name="Hope R."/>
            <person name="Hossain A."/>
            <person name="Karabika E."/>
            <person name="Karaffa L."/>
            <person name="Karanyi Z."/>
            <person name="Krasevec N."/>
            <person name="Kuo A."/>
            <person name="Kusch H."/>
            <person name="LaButti K."/>
            <person name="Lagendijk E.L."/>
            <person name="Lapidus A."/>
            <person name="Levasseur A."/>
            <person name="Lindquist E."/>
            <person name="Lipzen A."/>
            <person name="Logrieco A.F."/>
            <person name="MacCabe A."/>
            <person name="Maekelae M.R."/>
            <person name="Malavazi I."/>
            <person name="Melin P."/>
            <person name="Meyer V."/>
            <person name="Mielnichuk N."/>
            <person name="Miskei M."/>
            <person name="Molnar A.P."/>
            <person name="Mule G."/>
            <person name="Ngan C.Y."/>
            <person name="Orejas M."/>
            <person name="Orosz E."/>
            <person name="Ouedraogo J.P."/>
            <person name="Overkamp K.M."/>
            <person name="Park H.-S."/>
            <person name="Perrone G."/>
            <person name="Piumi F."/>
            <person name="Punt P.J."/>
            <person name="Ram A.F."/>
            <person name="Ramon A."/>
            <person name="Rauscher S."/>
            <person name="Record E."/>
            <person name="Riano-Pachon D.M."/>
            <person name="Robert V."/>
            <person name="Roehrig J."/>
            <person name="Ruller R."/>
            <person name="Salamov A."/>
            <person name="Salih N.S."/>
            <person name="Samson R.A."/>
            <person name="Sandor E."/>
            <person name="Sanguinetti M."/>
            <person name="Schuetze T."/>
            <person name="Sepcic K."/>
            <person name="Shelest E."/>
            <person name="Sherlock G."/>
            <person name="Sophianopoulou V."/>
            <person name="Squina F.M."/>
            <person name="Sun H."/>
            <person name="Susca A."/>
            <person name="Todd R.B."/>
            <person name="Tsang A."/>
            <person name="Unkles S.E."/>
            <person name="van de Wiele N."/>
            <person name="van Rossen-Uffink D."/>
            <person name="Oliveira J.V."/>
            <person name="Vesth T.C."/>
            <person name="Visser J."/>
            <person name="Yu J.-H."/>
            <person name="Zhou M."/>
            <person name="Andersen M.R."/>
            <person name="Archer D.B."/>
            <person name="Baker S.E."/>
            <person name="Benoit I."/>
            <person name="Brakhage A.A."/>
            <person name="Braus G.H."/>
            <person name="Fischer R."/>
            <person name="Frisvad J.C."/>
            <person name="Goldman G.H."/>
            <person name="Houbraken J."/>
            <person name="Oakley B."/>
            <person name="Pocsi I."/>
            <person name="Scazzocchio C."/>
            <person name="Seiboth B."/>
            <person name="vanKuyk P.A."/>
            <person name="Wortman J."/>
            <person name="Dyer P.S."/>
            <person name="Grigoriev I.V."/>
        </authorList>
    </citation>
    <scope>NUCLEOTIDE SEQUENCE [LARGE SCALE GENOMIC DNA]</scope>
    <source>
        <strain evidence="3">CBS 583.65</strain>
    </source>
</reference>
<evidence type="ECO:0000256" key="1">
    <source>
        <dbReference type="SAM" id="Phobius"/>
    </source>
</evidence>
<feature type="transmembrane region" description="Helical" evidence="1">
    <location>
        <begin position="163"/>
        <end position="185"/>
    </location>
</feature>